<keyword evidence="6 14" id="KW-0812">Transmembrane</keyword>
<dbReference type="GO" id="GO:0043682">
    <property type="term" value="F:P-type divalent copper transporter activity"/>
    <property type="evidence" value="ECO:0007669"/>
    <property type="project" value="TreeGrafter"/>
</dbReference>
<keyword evidence="10" id="KW-1278">Translocase</keyword>
<dbReference type="InterPro" id="IPR018303">
    <property type="entry name" value="ATPase_P-typ_P_site"/>
</dbReference>
<dbReference type="OrthoDB" id="9770315at2"/>
<dbReference type="GO" id="GO:0005524">
    <property type="term" value="F:ATP binding"/>
    <property type="evidence" value="ECO:0007669"/>
    <property type="project" value="UniProtKB-UniRule"/>
</dbReference>
<dbReference type="Proteomes" id="UP000246278">
    <property type="component" value="Unassembled WGS sequence"/>
</dbReference>
<gene>
    <name evidence="16" type="ORF">CR164_02675</name>
</gene>
<comment type="caution">
    <text evidence="16">The sequence shown here is derived from an EMBL/GenBank/DDBJ whole genome shotgun (WGS) entry which is preliminary data.</text>
</comment>
<dbReference type="PANTHER" id="PTHR43520">
    <property type="entry name" value="ATP7, ISOFORM B"/>
    <property type="match status" value="1"/>
</dbReference>
<name>A0A317T8K8_9CHLB</name>
<feature type="transmembrane region" description="Helical" evidence="14">
    <location>
        <begin position="156"/>
        <end position="174"/>
    </location>
</feature>
<evidence type="ECO:0000256" key="14">
    <source>
        <dbReference type="RuleBase" id="RU362081"/>
    </source>
</evidence>
<dbReference type="GO" id="GO:0140581">
    <property type="term" value="F:P-type monovalent copper transporter activity"/>
    <property type="evidence" value="ECO:0007669"/>
    <property type="project" value="UniProtKB-EC"/>
</dbReference>
<dbReference type="EMBL" id="PDNZ01000002">
    <property type="protein sequence ID" value="PWW82670.1"/>
    <property type="molecule type" value="Genomic_DNA"/>
</dbReference>
<dbReference type="AlphaFoldDB" id="A0A317T8K8"/>
<evidence type="ECO:0000256" key="5">
    <source>
        <dbReference type="ARBA" id="ARBA00022475"/>
    </source>
</evidence>
<dbReference type="SUPFAM" id="SSF81665">
    <property type="entry name" value="Calcium ATPase, transmembrane domain M"/>
    <property type="match status" value="1"/>
</dbReference>
<keyword evidence="11 14" id="KW-1133">Transmembrane helix</keyword>
<dbReference type="PROSITE" id="PS00154">
    <property type="entry name" value="ATPASE_E1_E2"/>
    <property type="match status" value="1"/>
</dbReference>
<feature type="transmembrane region" description="Helical" evidence="14">
    <location>
        <begin position="118"/>
        <end position="135"/>
    </location>
</feature>
<dbReference type="InterPro" id="IPR023299">
    <property type="entry name" value="ATPase_P-typ_cyto_dom_N"/>
</dbReference>
<dbReference type="CDD" id="cd02094">
    <property type="entry name" value="P-type_ATPase_Cu-like"/>
    <property type="match status" value="1"/>
</dbReference>
<dbReference type="NCBIfam" id="TIGR01511">
    <property type="entry name" value="ATPase-IB1_Cu"/>
    <property type="match status" value="1"/>
</dbReference>
<dbReference type="Gene3D" id="3.40.1110.10">
    <property type="entry name" value="Calcium-transporting ATPase, cytoplasmic domain N"/>
    <property type="match status" value="1"/>
</dbReference>
<feature type="transmembrane region" description="Helical" evidence="14">
    <location>
        <begin position="699"/>
        <end position="723"/>
    </location>
</feature>
<dbReference type="FunFam" id="3.30.70.100:FF:000005">
    <property type="entry name" value="Copper-exporting P-type ATPase A"/>
    <property type="match status" value="1"/>
</dbReference>
<evidence type="ECO:0000256" key="2">
    <source>
        <dbReference type="ARBA" id="ARBA00006024"/>
    </source>
</evidence>
<dbReference type="NCBIfam" id="TIGR01494">
    <property type="entry name" value="ATPase_P-type"/>
    <property type="match status" value="1"/>
</dbReference>
<dbReference type="InterPro" id="IPR017969">
    <property type="entry name" value="Heavy-metal-associated_CS"/>
</dbReference>
<accession>A0A317T8K8</accession>
<evidence type="ECO:0000256" key="10">
    <source>
        <dbReference type="ARBA" id="ARBA00022967"/>
    </source>
</evidence>
<keyword evidence="4" id="KW-0813">Transport</keyword>
<feature type="transmembrane region" description="Helical" evidence="14">
    <location>
        <begin position="674"/>
        <end position="693"/>
    </location>
</feature>
<evidence type="ECO:0000256" key="1">
    <source>
        <dbReference type="ARBA" id="ARBA00004651"/>
    </source>
</evidence>
<evidence type="ECO:0000256" key="12">
    <source>
        <dbReference type="ARBA" id="ARBA00023065"/>
    </source>
</evidence>
<proteinExistence type="inferred from homology"/>
<dbReference type="InterPro" id="IPR006121">
    <property type="entry name" value="HMA_dom"/>
</dbReference>
<dbReference type="InterPro" id="IPR023298">
    <property type="entry name" value="ATPase_P-typ_TM_dom_sf"/>
</dbReference>
<dbReference type="Gene3D" id="3.30.70.100">
    <property type="match status" value="1"/>
</dbReference>
<keyword evidence="9 14" id="KW-0067">ATP-binding</keyword>
<dbReference type="PROSITE" id="PS50846">
    <property type="entry name" value="HMA_2"/>
    <property type="match status" value="1"/>
</dbReference>
<dbReference type="PROSITE" id="PS01047">
    <property type="entry name" value="HMA_1"/>
    <property type="match status" value="1"/>
</dbReference>
<dbReference type="Gene3D" id="2.70.150.10">
    <property type="entry name" value="Calcium-transporting ATPase, cytoplasmic transduction domain A"/>
    <property type="match status" value="1"/>
</dbReference>
<dbReference type="CDD" id="cd00371">
    <property type="entry name" value="HMA"/>
    <property type="match status" value="1"/>
</dbReference>
<dbReference type="GO" id="GO:0060003">
    <property type="term" value="P:copper ion export"/>
    <property type="evidence" value="ECO:0007669"/>
    <property type="project" value="UniProtKB-ARBA"/>
</dbReference>
<dbReference type="InterPro" id="IPR044492">
    <property type="entry name" value="P_typ_ATPase_HD_dom"/>
</dbReference>
<organism evidence="16 17">
    <name type="scientific">Prosthecochloris marina</name>
    <dbReference type="NCBI Taxonomy" id="2017681"/>
    <lineage>
        <taxon>Bacteria</taxon>
        <taxon>Pseudomonadati</taxon>
        <taxon>Chlorobiota</taxon>
        <taxon>Chlorobiia</taxon>
        <taxon>Chlorobiales</taxon>
        <taxon>Chlorobiaceae</taxon>
        <taxon>Prosthecochloris</taxon>
    </lineage>
</organism>
<dbReference type="SUPFAM" id="SSF55008">
    <property type="entry name" value="HMA, heavy metal-associated domain"/>
    <property type="match status" value="1"/>
</dbReference>
<dbReference type="Pfam" id="PF00122">
    <property type="entry name" value="E1-E2_ATPase"/>
    <property type="match status" value="1"/>
</dbReference>
<dbReference type="GO" id="GO:0016887">
    <property type="term" value="F:ATP hydrolysis activity"/>
    <property type="evidence" value="ECO:0007669"/>
    <property type="project" value="InterPro"/>
</dbReference>
<evidence type="ECO:0000256" key="8">
    <source>
        <dbReference type="ARBA" id="ARBA00022741"/>
    </source>
</evidence>
<evidence type="ECO:0000313" key="16">
    <source>
        <dbReference type="EMBL" id="PWW82670.1"/>
    </source>
</evidence>
<evidence type="ECO:0000256" key="9">
    <source>
        <dbReference type="ARBA" id="ARBA00022840"/>
    </source>
</evidence>
<comment type="similarity">
    <text evidence="2 14">Belongs to the cation transport ATPase (P-type) (TC 3.A.3) family. Type IB subfamily.</text>
</comment>
<feature type="transmembrane region" description="Helical" evidence="14">
    <location>
        <begin position="180"/>
        <end position="198"/>
    </location>
</feature>
<dbReference type="InterPro" id="IPR059000">
    <property type="entry name" value="ATPase_P-type_domA"/>
</dbReference>
<dbReference type="FunFam" id="2.70.150.10:FF:000020">
    <property type="entry name" value="Copper-exporting P-type ATPase A"/>
    <property type="match status" value="1"/>
</dbReference>
<dbReference type="GO" id="GO:0005886">
    <property type="term" value="C:plasma membrane"/>
    <property type="evidence" value="ECO:0007669"/>
    <property type="project" value="UniProtKB-SubCell"/>
</dbReference>
<feature type="transmembrane region" description="Helical" evidence="14">
    <location>
        <begin position="360"/>
        <end position="382"/>
    </location>
</feature>
<dbReference type="InterPro" id="IPR036163">
    <property type="entry name" value="HMA_dom_sf"/>
</dbReference>
<evidence type="ECO:0000259" key="15">
    <source>
        <dbReference type="PROSITE" id="PS50846"/>
    </source>
</evidence>
<reference evidence="17" key="1">
    <citation type="submission" date="2017-10" db="EMBL/GenBank/DDBJ databases">
        <authorList>
            <person name="Gaisin V.A."/>
            <person name="Rysina M.S."/>
            <person name="Grouzdev D.S."/>
        </authorList>
    </citation>
    <scope>NUCLEOTIDE SEQUENCE [LARGE SCALE GENOMIC DNA]</scope>
    <source>
        <strain evidence="17">V1</strain>
    </source>
</reference>
<dbReference type="SUPFAM" id="SSF81653">
    <property type="entry name" value="Calcium ATPase, transduction domain A"/>
    <property type="match status" value="1"/>
</dbReference>
<dbReference type="GO" id="GO:0005507">
    <property type="term" value="F:copper ion binding"/>
    <property type="evidence" value="ECO:0007669"/>
    <property type="project" value="TreeGrafter"/>
</dbReference>
<dbReference type="PRINTS" id="PR00941">
    <property type="entry name" value="CDATPASE"/>
</dbReference>
<keyword evidence="17" id="KW-1185">Reference proteome</keyword>
<keyword evidence="5 14" id="KW-1003">Cell membrane</keyword>
<dbReference type="InterPro" id="IPR036412">
    <property type="entry name" value="HAD-like_sf"/>
</dbReference>
<protein>
    <recommendedName>
        <fullName evidence="3">P-type Cu(+) transporter</fullName>
        <ecNumber evidence="3">7.2.2.8</ecNumber>
    </recommendedName>
</protein>
<evidence type="ECO:0000256" key="7">
    <source>
        <dbReference type="ARBA" id="ARBA00022723"/>
    </source>
</evidence>
<dbReference type="InterPro" id="IPR023214">
    <property type="entry name" value="HAD_sf"/>
</dbReference>
<dbReference type="InterPro" id="IPR027256">
    <property type="entry name" value="P-typ_ATPase_IB"/>
</dbReference>
<evidence type="ECO:0000256" key="6">
    <source>
        <dbReference type="ARBA" id="ARBA00022692"/>
    </source>
</evidence>
<dbReference type="EC" id="7.2.2.8" evidence="3"/>
<sequence length="728" mass="78515">MMEKADLRITGMHCESCVKLVEKTLGKTDGVESAVVNFAAGKASVTYDPAVTDPARLIRKIEKRGYGARLIESSHSPQKDTSYQDELRGLRLRFVTGAVFAVPALVLGMFFMQDPIPYQGIVLWILATPVQFYVGREFYLGAWMALRNRSSNMDTLVALGTSAAYFYSVYLVLFEGGEHQYFETSAVLITLVVLGKYLEAVSKHRTSEAINRLEKLFPKEASVIRNGLEVRVPVEEVDPGDMLVVRPGEQVPVDGEIIKGATTLDESMVTGESVPVARGVGESVVGSTINKEGSFTMKVTRTGSETMLAKIIRLVEDAQMQKAPVQRFADRVSSWFVPAVIVIACVTFFVWFVVFGAPPGFALVAAVSVLVIACPCALGLATPTAIMVGTGMGAGEGILIKGGDALETAGSLQHVVFDKTGTITKAQPEVTAINVREGYSESECIRLAAGLERNSEHPLARAIFRKAESEGILPAETQEFRSRTGKGVEAQIDGKRYYMGSLRFIGENGIRTEYFRESVERFEAEGQTVIMLAGAGEAIGVFALSDTVRPETTETVSRLHAMGLSTSMITGDNERVARAIAEKTGISSYKAGVLPGEKVAFISQAQEKGTVGMVGDGINDAPALAQADIGIAMGSGTDIAMEAGDIVFMRNDLSSLPRAIRLSRLTMQRIRLNMFWALFYNVVGIPVAAGVLYPWTGWLLNPMIAGGAMAMSSVSVVLSSLALKLKKF</sequence>
<dbReference type="NCBIfam" id="TIGR01525">
    <property type="entry name" value="ATPase-IB_hvy"/>
    <property type="match status" value="1"/>
</dbReference>
<keyword evidence="8 14" id="KW-0547">Nucleotide-binding</keyword>
<keyword evidence="12" id="KW-0406">Ion transport</keyword>
<dbReference type="InterPro" id="IPR008250">
    <property type="entry name" value="ATPase_P-typ_transduc_dom_A_sf"/>
</dbReference>
<dbReference type="Pfam" id="PF00403">
    <property type="entry name" value="HMA"/>
    <property type="match status" value="1"/>
</dbReference>
<keyword evidence="13 14" id="KW-0472">Membrane</keyword>
<dbReference type="Pfam" id="PF00702">
    <property type="entry name" value="Hydrolase"/>
    <property type="match status" value="1"/>
</dbReference>
<comment type="subcellular location">
    <subcellularLocation>
        <location evidence="1">Cell membrane</location>
        <topology evidence="1">Multi-pass membrane protein</topology>
    </subcellularLocation>
</comment>
<dbReference type="SUPFAM" id="SSF56784">
    <property type="entry name" value="HAD-like"/>
    <property type="match status" value="1"/>
</dbReference>
<dbReference type="GO" id="GO:0055070">
    <property type="term" value="P:copper ion homeostasis"/>
    <property type="evidence" value="ECO:0007669"/>
    <property type="project" value="TreeGrafter"/>
</dbReference>
<keyword evidence="7 14" id="KW-0479">Metal-binding</keyword>
<evidence type="ECO:0000256" key="13">
    <source>
        <dbReference type="ARBA" id="ARBA00023136"/>
    </source>
</evidence>
<evidence type="ECO:0000256" key="3">
    <source>
        <dbReference type="ARBA" id="ARBA00012517"/>
    </source>
</evidence>
<dbReference type="PANTHER" id="PTHR43520:SF8">
    <property type="entry name" value="P-TYPE CU(+) TRANSPORTER"/>
    <property type="match status" value="1"/>
</dbReference>
<dbReference type="PRINTS" id="PR00119">
    <property type="entry name" value="CATATPASE"/>
</dbReference>
<dbReference type="SFLD" id="SFLDG00002">
    <property type="entry name" value="C1.7:_P-type_atpase_like"/>
    <property type="match status" value="1"/>
</dbReference>
<dbReference type="Gene3D" id="3.40.50.1000">
    <property type="entry name" value="HAD superfamily/HAD-like"/>
    <property type="match status" value="1"/>
</dbReference>
<feature type="transmembrane region" description="Helical" evidence="14">
    <location>
        <begin position="92"/>
        <end position="112"/>
    </location>
</feature>
<dbReference type="SFLD" id="SFLDF00027">
    <property type="entry name" value="p-type_atpase"/>
    <property type="match status" value="1"/>
</dbReference>
<dbReference type="SFLD" id="SFLDS00003">
    <property type="entry name" value="Haloacid_Dehalogenase"/>
    <property type="match status" value="1"/>
</dbReference>
<feature type="domain" description="HMA" evidence="15">
    <location>
        <begin position="3"/>
        <end position="69"/>
    </location>
</feature>
<feature type="transmembrane region" description="Helical" evidence="14">
    <location>
        <begin position="335"/>
        <end position="354"/>
    </location>
</feature>
<dbReference type="InterPro" id="IPR001757">
    <property type="entry name" value="P_typ_ATPase"/>
</dbReference>
<evidence type="ECO:0000313" key="17">
    <source>
        <dbReference type="Proteomes" id="UP000246278"/>
    </source>
</evidence>
<evidence type="ECO:0000256" key="4">
    <source>
        <dbReference type="ARBA" id="ARBA00022448"/>
    </source>
</evidence>
<evidence type="ECO:0000256" key="11">
    <source>
        <dbReference type="ARBA" id="ARBA00022989"/>
    </source>
</evidence>